<dbReference type="EMBL" id="CM007387">
    <property type="protein sequence ID" value="ONK64164.1"/>
    <property type="molecule type" value="Genomic_DNA"/>
</dbReference>
<accession>A0A5P1EEA3</accession>
<name>A0A5P1EEA3_ASPOF</name>
<dbReference type="Gramene" id="ONK64164">
    <property type="protein sequence ID" value="ONK64164"/>
    <property type="gene ID" value="A4U43_C07F22760"/>
</dbReference>
<proteinExistence type="predicted"/>
<evidence type="ECO:0000313" key="2">
    <source>
        <dbReference type="Proteomes" id="UP000243459"/>
    </source>
</evidence>
<reference evidence="2" key="1">
    <citation type="journal article" date="2017" name="Nat. Commun.">
        <title>The asparagus genome sheds light on the origin and evolution of a young Y chromosome.</title>
        <authorList>
            <person name="Harkess A."/>
            <person name="Zhou J."/>
            <person name="Xu C."/>
            <person name="Bowers J.E."/>
            <person name="Van der Hulst R."/>
            <person name="Ayyampalayam S."/>
            <person name="Mercati F."/>
            <person name="Riccardi P."/>
            <person name="McKain M.R."/>
            <person name="Kakrana A."/>
            <person name="Tang H."/>
            <person name="Ray J."/>
            <person name="Groenendijk J."/>
            <person name="Arikit S."/>
            <person name="Mathioni S.M."/>
            <person name="Nakano M."/>
            <person name="Shan H."/>
            <person name="Telgmann-Rauber A."/>
            <person name="Kanno A."/>
            <person name="Yue Z."/>
            <person name="Chen H."/>
            <person name="Li W."/>
            <person name="Chen Y."/>
            <person name="Xu X."/>
            <person name="Zhang Y."/>
            <person name="Luo S."/>
            <person name="Chen H."/>
            <person name="Gao J."/>
            <person name="Mao Z."/>
            <person name="Pires J.C."/>
            <person name="Luo M."/>
            <person name="Kudrna D."/>
            <person name="Wing R.A."/>
            <person name="Meyers B.C."/>
            <person name="Yi K."/>
            <person name="Kong H."/>
            <person name="Lavrijsen P."/>
            <person name="Sunseri F."/>
            <person name="Falavigna A."/>
            <person name="Ye Y."/>
            <person name="Leebens-Mack J.H."/>
            <person name="Chen G."/>
        </authorList>
    </citation>
    <scope>NUCLEOTIDE SEQUENCE [LARGE SCALE GENOMIC DNA]</scope>
    <source>
        <strain evidence="2">cv. DH0086</strain>
    </source>
</reference>
<dbReference type="Proteomes" id="UP000243459">
    <property type="component" value="Chromosome 7"/>
</dbReference>
<sequence length="103" mass="12162">MGIPSLQDFDIRLPGTIKEGFYHNFTVQDVPDVSDDENKWLQHFLTLKVEKRRTVYEVEDQTINIYDMLHLQHGGRLKNKVILEGREAMNIYALQREAEMLWA</sequence>
<organism evidence="1 2">
    <name type="scientific">Asparagus officinalis</name>
    <name type="common">Garden asparagus</name>
    <dbReference type="NCBI Taxonomy" id="4686"/>
    <lineage>
        <taxon>Eukaryota</taxon>
        <taxon>Viridiplantae</taxon>
        <taxon>Streptophyta</taxon>
        <taxon>Embryophyta</taxon>
        <taxon>Tracheophyta</taxon>
        <taxon>Spermatophyta</taxon>
        <taxon>Magnoliopsida</taxon>
        <taxon>Liliopsida</taxon>
        <taxon>Asparagales</taxon>
        <taxon>Asparagaceae</taxon>
        <taxon>Asparagoideae</taxon>
        <taxon>Asparagus</taxon>
    </lineage>
</organism>
<gene>
    <name evidence="1" type="ORF">A4U43_C07F22760</name>
</gene>
<keyword evidence="2" id="KW-1185">Reference proteome</keyword>
<protein>
    <submittedName>
        <fullName evidence="1">Uncharacterized protein</fullName>
    </submittedName>
</protein>
<evidence type="ECO:0000313" key="1">
    <source>
        <dbReference type="EMBL" id="ONK64164.1"/>
    </source>
</evidence>
<dbReference type="AlphaFoldDB" id="A0A5P1EEA3"/>